<proteinExistence type="predicted"/>
<evidence type="ECO:0000313" key="2">
    <source>
        <dbReference type="EMBL" id="MDX8331833.1"/>
    </source>
</evidence>
<evidence type="ECO:0008006" key="4">
    <source>
        <dbReference type="Google" id="ProtNLM"/>
    </source>
</evidence>
<name>A0ABU4W229_9HYPH</name>
<feature type="compositionally biased region" description="Acidic residues" evidence="1">
    <location>
        <begin position="289"/>
        <end position="301"/>
    </location>
</feature>
<feature type="region of interest" description="Disordered" evidence="1">
    <location>
        <begin position="282"/>
        <end position="308"/>
    </location>
</feature>
<dbReference type="SUPFAM" id="SSF55073">
    <property type="entry name" value="Nucleotide cyclase"/>
    <property type="match status" value="1"/>
</dbReference>
<evidence type="ECO:0000256" key="1">
    <source>
        <dbReference type="SAM" id="MobiDB-lite"/>
    </source>
</evidence>
<dbReference type="Proteomes" id="UP001277561">
    <property type="component" value="Unassembled WGS sequence"/>
</dbReference>
<comment type="caution">
    <text evidence="2">The sequence shown here is derived from an EMBL/GenBank/DDBJ whole genome shotgun (WGS) entry which is preliminary data.</text>
</comment>
<organism evidence="2 3">
    <name type="scientific">Agrobacterium rosae</name>
    <dbReference type="NCBI Taxonomy" id="1972867"/>
    <lineage>
        <taxon>Bacteria</taxon>
        <taxon>Pseudomonadati</taxon>
        <taxon>Pseudomonadota</taxon>
        <taxon>Alphaproteobacteria</taxon>
        <taxon>Hyphomicrobiales</taxon>
        <taxon>Rhizobiaceae</taxon>
        <taxon>Rhizobium/Agrobacterium group</taxon>
        <taxon>Agrobacterium</taxon>
    </lineage>
</organism>
<sequence>MANMSNLDAGSSDRDGYKNGLYETCIVTFIDILGFRDIVAKRSAEEILAMLTLFRKTTEISETSQVKPEVDYYAFSDSVVRVRRIFDAVMETIGVEANDIGLAQLDLMHRGVLIRGGLTVGQVHSDGQRIFGPGMIRAYDLESKDAIAPRVLIDPEISKAVGMSKLISSRKRSGSMGNMISNPLNDGVIIDYLSVAVDELDEDADVFETLRRHKEVVGVGLIAAAGNERVRAKYEWLFRYHNQFVMATYSMIDARSLLVEEGLTREERGDLISAKYRWSKKVNSGSHDFDEDRSDYEDNGDREDNAHPQMLDFLFPQR</sequence>
<dbReference type="EMBL" id="JAVRAD010000012">
    <property type="protein sequence ID" value="MDX8331833.1"/>
    <property type="molecule type" value="Genomic_DNA"/>
</dbReference>
<dbReference type="InterPro" id="IPR029787">
    <property type="entry name" value="Nucleotide_cyclase"/>
</dbReference>
<protein>
    <recommendedName>
        <fullName evidence="4">Guanylate cyclase domain-containing protein</fullName>
    </recommendedName>
</protein>
<evidence type="ECO:0000313" key="3">
    <source>
        <dbReference type="Proteomes" id="UP001277561"/>
    </source>
</evidence>
<gene>
    <name evidence="2" type="ORF">RMS29_21700</name>
</gene>
<reference evidence="2" key="1">
    <citation type="journal article" date="2023" name="Phytobiomes J">
        <title>Deciphering the key players within the bacterial microbiota associated with aerial crown gall tumors on rhododendron: Insights into the gallobiome.</title>
        <authorList>
            <person name="Kuzmanovic N."/>
            <person name="Nesme J."/>
            <person name="Wolf J."/>
            <person name="Neumann-Schaal M."/>
            <person name="Petersen J."/>
            <person name="Fernandez-Gnecco G."/>
            <person name="Sproeer C."/>
            <person name="Bunk B."/>
            <person name="Overmann J."/>
            <person name="Sorensen S.J."/>
            <person name="Idczak E."/>
            <person name="Smalla K."/>
        </authorList>
    </citation>
    <scope>NUCLEOTIDE SEQUENCE [LARGE SCALE GENOMIC DNA]</scope>
    <source>
        <strain evidence="2">Rho-14.1</strain>
    </source>
</reference>
<accession>A0ABU4W229</accession>
<keyword evidence="3" id="KW-1185">Reference proteome</keyword>